<dbReference type="EMBL" id="JBAJEX010000002">
    <property type="protein sequence ID" value="MEO1766484.1"/>
    <property type="molecule type" value="Genomic_DNA"/>
</dbReference>
<keyword evidence="1" id="KW-1133">Transmembrane helix</keyword>
<accession>A0ABV0ED30</accession>
<keyword evidence="1" id="KW-0472">Membrane</keyword>
<dbReference type="PANTHER" id="PTHR39555">
    <property type="entry name" value="FIMBRIAL ASSEMBLY PROTEIN PILO-LIKE PROTEIN-RELATED"/>
    <property type="match status" value="1"/>
</dbReference>
<comment type="caution">
    <text evidence="2">The sequence shown here is derived from an EMBL/GenBank/DDBJ whole genome shotgun (WGS) entry which is preliminary data.</text>
</comment>
<dbReference type="Gene3D" id="3.30.70.60">
    <property type="match status" value="1"/>
</dbReference>
<sequence>MSLVDDINKLNLKEIGIWPVPFKIAAMVILYALIVTGGYFLVWSDELANLDRARQEEQKLRSEFLDKKKQAVNLDLYRQQLAEVEQSFGALVRQLPNKSEMDALITDINQAGLGRGLEFELFKPGQETIKGEIAELPIAIKVTGDYHDLGRFASDLAQLPRIVNLRDISIYPNKDGKLVMEATAVTYRYLDEEELAAQRKAQREAKQKGGRK</sequence>
<dbReference type="RefSeq" id="WP_347307578.1">
    <property type="nucleotide sequence ID" value="NZ_JBAJEX010000002.1"/>
</dbReference>
<evidence type="ECO:0000256" key="1">
    <source>
        <dbReference type="SAM" id="Phobius"/>
    </source>
</evidence>
<dbReference type="PIRSF" id="PIRSF016482">
    <property type="entry name" value="PilO"/>
    <property type="match status" value="1"/>
</dbReference>
<protein>
    <submittedName>
        <fullName evidence="2">Type 4a pilus biogenesis protein PilO</fullName>
    </submittedName>
</protein>
<organism evidence="2 3">
    <name type="scientific">Thiobacter aerophilum</name>
    <dbReference type="NCBI Taxonomy" id="3121275"/>
    <lineage>
        <taxon>Bacteria</taxon>
        <taxon>Pseudomonadati</taxon>
        <taxon>Pseudomonadota</taxon>
        <taxon>Betaproteobacteria</taxon>
        <taxon>Burkholderiales</taxon>
        <taxon>Thiobacteraceae</taxon>
        <taxon>Thiobacter</taxon>
    </lineage>
</organism>
<name>A0ABV0ED30_9BURK</name>
<evidence type="ECO:0000313" key="2">
    <source>
        <dbReference type="EMBL" id="MEO1766484.1"/>
    </source>
</evidence>
<proteinExistence type="predicted"/>
<dbReference type="Pfam" id="PF04350">
    <property type="entry name" value="PilO"/>
    <property type="match status" value="1"/>
</dbReference>
<gene>
    <name evidence="2" type="primary">pilO</name>
    <name evidence="2" type="ORF">V6E02_04580</name>
</gene>
<dbReference type="InterPro" id="IPR007445">
    <property type="entry name" value="PilO"/>
</dbReference>
<dbReference type="Gene3D" id="1.10.287.540">
    <property type="entry name" value="Helix hairpin bin"/>
    <property type="match status" value="1"/>
</dbReference>
<feature type="transmembrane region" description="Helical" evidence="1">
    <location>
        <begin position="20"/>
        <end position="42"/>
    </location>
</feature>
<dbReference type="PANTHER" id="PTHR39555:SF1">
    <property type="entry name" value="TYPE IV PILUS INNER MEMBRANE COMPONENT PILO"/>
    <property type="match status" value="1"/>
</dbReference>
<keyword evidence="3" id="KW-1185">Reference proteome</keyword>
<reference evidence="2 3" key="1">
    <citation type="submission" date="2024-02" db="EMBL/GenBank/DDBJ databases">
        <title>New thermophilic sulfur-oxidizing bacteria from a hot springs of the Uzon caldera (Kamchatka, Russia).</title>
        <authorList>
            <person name="Dukat A.M."/>
            <person name="Elcheninov A.G."/>
            <person name="Frolov E.N."/>
        </authorList>
    </citation>
    <scope>NUCLEOTIDE SEQUENCE [LARGE SCALE GENOMIC DNA]</scope>
    <source>
        <strain evidence="2 3">AK1</strain>
    </source>
</reference>
<evidence type="ECO:0000313" key="3">
    <source>
        <dbReference type="Proteomes" id="UP001482231"/>
    </source>
</evidence>
<keyword evidence="1" id="KW-0812">Transmembrane</keyword>
<dbReference type="InterPro" id="IPR014717">
    <property type="entry name" value="Transl_elong_EF1B/ribsomal_bS6"/>
</dbReference>
<dbReference type="Proteomes" id="UP001482231">
    <property type="component" value="Unassembled WGS sequence"/>
</dbReference>